<keyword evidence="14" id="KW-1185">Reference proteome</keyword>
<protein>
    <recommendedName>
        <fullName evidence="10">Fumarate hydratase class I</fullName>
        <ecNumber evidence="10">4.2.1.2</ecNumber>
    </recommendedName>
</protein>
<comment type="cofactor">
    <cofactor evidence="2 10">
        <name>[4Fe-4S] cluster</name>
        <dbReference type="ChEBI" id="CHEBI:49883"/>
    </cofactor>
</comment>
<keyword evidence="7 10" id="KW-0408">Iron</keyword>
<comment type="subunit">
    <text evidence="4 10">Homodimer.</text>
</comment>
<evidence type="ECO:0000256" key="7">
    <source>
        <dbReference type="ARBA" id="ARBA00023004"/>
    </source>
</evidence>
<proteinExistence type="inferred from homology"/>
<dbReference type="AlphaFoldDB" id="A0A2N4UE93"/>
<dbReference type="Pfam" id="PF05683">
    <property type="entry name" value="Fumerase_C"/>
    <property type="match status" value="1"/>
</dbReference>
<dbReference type="InterPro" id="IPR011167">
    <property type="entry name" value="Fe_dep_fumarate_hydratase"/>
</dbReference>
<keyword evidence="6 10" id="KW-0479">Metal-binding</keyword>
<keyword evidence="8 10" id="KW-0411">Iron-sulfur</keyword>
<dbReference type="PANTHER" id="PTHR43351:SF2">
    <property type="entry name" value="L(+)-TARTRATE DEHYDRATASE SUBUNIT BETA-RELATED"/>
    <property type="match status" value="1"/>
</dbReference>
<keyword evidence="5 10" id="KW-0004">4Fe-4S</keyword>
<evidence type="ECO:0000256" key="9">
    <source>
        <dbReference type="ARBA" id="ARBA00023239"/>
    </source>
</evidence>
<dbReference type="PANTHER" id="PTHR43351">
    <property type="entry name" value="L(+)-TARTRATE DEHYDRATASE SUBUNIT BETA"/>
    <property type="match status" value="1"/>
</dbReference>
<dbReference type="Gene3D" id="3.20.130.10">
    <property type="entry name" value="Fe-S hydro-lyase, tartrate dehydratase beta-type, catalytic domain"/>
    <property type="match status" value="1"/>
</dbReference>
<dbReference type="EMBL" id="PDNV01000008">
    <property type="protein sequence ID" value="PLC53342.1"/>
    <property type="molecule type" value="Genomic_DNA"/>
</dbReference>
<evidence type="ECO:0000256" key="5">
    <source>
        <dbReference type="ARBA" id="ARBA00022485"/>
    </source>
</evidence>
<dbReference type="NCBIfam" id="TIGR00722">
    <property type="entry name" value="ttdA_fumA_fumB"/>
    <property type="match status" value="1"/>
</dbReference>
<evidence type="ECO:0000256" key="6">
    <source>
        <dbReference type="ARBA" id="ARBA00022723"/>
    </source>
</evidence>
<dbReference type="Pfam" id="PF05681">
    <property type="entry name" value="Fumerase"/>
    <property type="match status" value="1"/>
</dbReference>
<organism evidence="13 14">
    <name type="scientific">Pollutimonas nitritireducens</name>
    <dbReference type="NCBI Taxonomy" id="2045209"/>
    <lineage>
        <taxon>Bacteria</taxon>
        <taxon>Pseudomonadati</taxon>
        <taxon>Pseudomonadota</taxon>
        <taxon>Betaproteobacteria</taxon>
        <taxon>Burkholderiales</taxon>
        <taxon>Alcaligenaceae</taxon>
        <taxon>Pollutimonas</taxon>
    </lineage>
</organism>
<evidence type="ECO:0000256" key="2">
    <source>
        <dbReference type="ARBA" id="ARBA00001966"/>
    </source>
</evidence>
<evidence type="ECO:0000313" key="14">
    <source>
        <dbReference type="Proteomes" id="UP000234328"/>
    </source>
</evidence>
<reference evidence="13 14" key="1">
    <citation type="submission" date="2017-10" db="EMBL/GenBank/DDBJ databases">
        <title>Two draft genome sequences of Pusillimonas sp. strains isolated from a nitrate- and radionuclide-contaminated groundwater in Russia.</title>
        <authorList>
            <person name="Grouzdev D.S."/>
            <person name="Tourova T.P."/>
            <person name="Goeva M.A."/>
            <person name="Babich T.L."/>
            <person name="Sokolova D.S."/>
            <person name="Abdullin R."/>
            <person name="Poltaraus A.B."/>
            <person name="Toshchakov S.V."/>
            <person name="Nazina T.N."/>
        </authorList>
    </citation>
    <scope>NUCLEOTIDE SEQUENCE [LARGE SCALE GENOMIC DNA]</scope>
    <source>
        <strain evidence="13 14">JR1/69-2-13</strain>
    </source>
</reference>
<gene>
    <name evidence="13" type="ORF">CR155_13785</name>
</gene>
<dbReference type="NCBIfam" id="TIGR00723">
    <property type="entry name" value="ttdB_fumA_fumB"/>
    <property type="match status" value="1"/>
</dbReference>
<dbReference type="InterPro" id="IPR004646">
    <property type="entry name" value="Fe-S_hydro-lyase_TtdA-typ_cat"/>
</dbReference>
<dbReference type="InterPro" id="IPR004647">
    <property type="entry name" value="Fe-S_hydro-lyase_TtdB-typ_cat"/>
</dbReference>
<keyword evidence="9 10" id="KW-0456">Lyase</keyword>
<comment type="similarity">
    <text evidence="3 10">Belongs to the class-I fumarase family.</text>
</comment>
<dbReference type="GO" id="GO:0004333">
    <property type="term" value="F:fumarate hydratase activity"/>
    <property type="evidence" value="ECO:0007669"/>
    <property type="project" value="UniProtKB-UniRule"/>
</dbReference>
<dbReference type="SUPFAM" id="SSF117457">
    <property type="entry name" value="FumA C-terminal domain-like"/>
    <property type="match status" value="1"/>
</dbReference>
<dbReference type="PIRSF" id="PIRSF001394">
    <property type="entry name" value="Fe_dep_fumar_hy"/>
    <property type="match status" value="1"/>
</dbReference>
<name>A0A2N4UE93_9BURK</name>
<comment type="catalytic activity">
    <reaction evidence="1 10">
        <text>(S)-malate = fumarate + H2O</text>
        <dbReference type="Rhea" id="RHEA:12460"/>
        <dbReference type="ChEBI" id="CHEBI:15377"/>
        <dbReference type="ChEBI" id="CHEBI:15589"/>
        <dbReference type="ChEBI" id="CHEBI:29806"/>
        <dbReference type="EC" id="4.2.1.2"/>
    </reaction>
</comment>
<dbReference type="InterPro" id="IPR036660">
    <property type="entry name" value="Fe-S_hydroAse_TtdB_cat_sf"/>
</dbReference>
<feature type="domain" description="Fe-S hydro-lyase tartrate dehydratase alpha-type catalytic" evidence="11">
    <location>
        <begin position="13"/>
        <end position="289"/>
    </location>
</feature>
<accession>A0A2N4UE93</accession>
<dbReference type="Proteomes" id="UP000234328">
    <property type="component" value="Unassembled WGS sequence"/>
</dbReference>
<dbReference type="GO" id="GO:0046872">
    <property type="term" value="F:metal ion binding"/>
    <property type="evidence" value="ECO:0007669"/>
    <property type="project" value="UniProtKB-UniRule"/>
</dbReference>
<dbReference type="OrthoDB" id="9798978at2"/>
<evidence type="ECO:0000259" key="11">
    <source>
        <dbReference type="Pfam" id="PF05681"/>
    </source>
</evidence>
<dbReference type="GO" id="GO:0051539">
    <property type="term" value="F:4 iron, 4 sulfur cluster binding"/>
    <property type="evidence" value="ECO:0007669"/>
    <property type="project" value="UniProtKB-UniRule"/>
</dbReference>
<dbReference type="GO" id="GO:0006091">
    <property type="term" value="P:generation of precursor metabolites and energy"/>
    <property type="evidence" value="ECO:0007669"/>
    <property type="project" value="InterPro"/>
</dbReference>
<evidence type="ECO:0000256" key="4">
    <source>
        <dbReference type="ARBA" id="ARBA00011738"/>
    </source>
</evidence>
<sequence>MTPRTIRADDLVDSIADALQFMSYYHPADFVQSLKRAYESETHGPARNALLQILINSKLCAAAHRPVCQDTGVVHVFFRMGMDVRIHDESTDITPSLQALANRAVARAYRCKENPLRASIVLDPLGARTNTRDNTPAVVHIEMIEGNTIGMIVAAKGGGGDVKARYTMLNPSDSVADWVVSQLPNMGAGWCPPGVLGIGVGGSPEQAMLMAKRALFSPIDMHVLQAAGPQNPLDALRLDIFERINALGIGAQGLGGNTTVLDIKIEHAASHAALLPVAIIPNCAATRFVRFELDGSGVAQLVPPPLSLWDDIPDALPGLGGRSVDLDTLTPGEVATWRAGDTLLLSGTLLTARDAAHKRLADLLERRQPLPVDLRGRAIYYVGPVDPIEGEAVGPAGPTTSTRMDKFMPALLEQTGLLVTIGKAERGPTAIEAIRRAGAAYLMAVGGAAYLISKAVRSARVVAFEDLGMEAIYEFTVENMPVVVAVDSDGRSVHKTFFATVSDI</sequence>
<dbReference type="RefSeq" id="WP_102070613.1">
    <property type="nucleotide sequence ID" value="NZ_PDNV01000008.1"/>
</dbReference>
<evidence type="ECO:0000256" key="8">
    <source>
        <dbReference type="ARBA" id="ARBA00023014"/>
    </source>
</evidence>
<evidence type="ECO:0000259" key="12">
    <source>
        <dbReference type="Pfam" id="PF05683"/>
    </source>
</evidence>
<evidence type="ECO:0000256" key="3">
    <source>
        <dbReference type="ARBA" id="ARBA00008876"/>
    </source>
</evidence>
<comment type="caution">
    <text evidence="13">The sequence shown here is derived from an EMBL/GenBank/DDBJ whole genome shotgun (WGS) entry which is preliminary data.</text>
</comment>
<comment type="function">
    <text evidence="10">Catalyzes the reversible hydration of fumarate to (S)-malate.</text>
</comment>
<evidence type="ECO:0000313" key="13">
    <source>
        <dbReference type="EMBL" id="PLC53342.1"/>
    </source>
</evidence>
<dbReference type="EC" id="4.2.1.2" evidence="10"/>
<feature type="domain" description="Fe-S hydro-lyase tartrate dehydratase beta-type catalytic" evidence="12">
    <location>
        <begin position="295"/>
        <end position="496"/>
    </location>
</feature>
<evidence type="ECO:0000256" key="10">
    <source>
        <dbReference type="PIRNR" id="PIRNR001394"/>
    </source>
</evidence>
<evidence type="ECO:0000256" key="1">
    <source>
        <dbReference type="ARBA" id="ARBA00000929"/>
    </source>
</evidence>